<accession>A0A8S1E0R4</accession>
<organism evidence="1 2">
    <name type="scientific">Cloeon dipterum</name>
    <dbReference type="NCBI Taxonomy" id="197152"/>
    <lineage>
        <taxon>Eukaryota</taxon>
        <taxon>Metazoa</taxon>
        <taxon>Ecdysozoa</taxon>
        <taxon>Arthropoda</taxon>
        <taxon>Hexapoda</taxon>
        <taxon>Insecta</taxon>
        <taxon>Pterygota</taxon>
        <taxon>Palaeoptera</taxon>
        <taxon>Ephemeroptera</taxon>
        <taxon>Pisciforma</taxon>
        <taxon>Baetidae</taxon>
        <taxon>Cloeon</taxon>
    </lineage>
</organism>
<proteinExistence type="predicted"/>
<dbReference type="EMBL" id="CADEPI010000704">
    <property type="protein sequence ID" value="CAB3388160.1"/>
    <property type="molecule type" value="Genomic_DNA"/>
</dbReference>
<evidence type="ECO:0000313" key="2">
    <source>
        <dbReference type="Proteomes" id="UP000494165"/>
    </source>
</evidence>
<gene>
    <name evidence="1" type="ORF">CLODIP_2_CD08495</name>
</gene>
<dbReference type="OrthoDB" id="6480243at2759"/>
<name>A0A8S1E0R4_9INSE</name>
<evidence type="ECO:0000313" key="1">
    <source>
        <dbReference type="EMBL" id="CAB3388160.1"/>
    </source>
</evidence>
<keyword evidence="2" id="KW-1185">Reference proteome</keyword>
<dbReference type="Proteomes" id="UP000494165">
    <property type="component" value="Unassembled WGS sequence"/>
</dbReference>
<reference evidence="1 2" key="1">
    <citation type="submission" date="2020-04" db="EMBL/GenBank/DDBJ databases">
        <authorList>
            <person name="Alioto T."/>
            <person name="Alioto T."/>
            <person name="Gomez Garrido J."/>
        </authorList>
    </citation>
    <scope>NUCLEOTIDE SEQUENCE [LARGE SCALE GENOMIC DNA]</scope>
</reference>
<protein>
    <submittedName>
        <fullName evidence="1">Uncharacterized protein</fullName>
    </submittedName>
</protein>
<dbReference type="AlphaFoldDB" id="A0A8S1E0R4"/>
<comment type="caution">
    <text evidence="1">The sequence shown here is derived from an EMBL/GenBank/DDBJ whole genome shotgun (WGS) entry which is preliminary data.</text>
</comment>
<sequence length="110" mass="12897">MRQQWNDTQRKKVLDITHERVLLQYEYTLGAEYMDKERLLGFHITSDLRWHAHTEIVRAKAASFAARNLRGCTPRVKRVAYLTFEFGYGLRPPSLAPDNPININRLGRVQ</sequence>